<evidence type="ECO:0000313" key="2">
    <source>
        <dbReference type="Proteomes" id="UP000007878"/>
    </source>
</evidence>
<accession>A0ABN4AD15</accession>
<name>A0ABN4AD15_RICCA</name>
<dbReference type="RefSeq" id="WP_014364192.1">
    <property type="nucleotide sequence ID" value="NC_016929.1"/>
</dbReference>
<dbReference type="Proteomes" id="UP000007878">
    <property type="component" value="Chromosome"/>
</dbReference>
<proteinExistence type="predicted"/>
<keyword evidence="2" id="KW-1185">Reference proteome</keyword>
<evidence type="ECO:0000313" key="1">
    <source>
        <dbReference type="EMBL" id="AFB21447.1"/>
    </source>
</evidence>
<protein>
    <submittedName>
        <fullName evidence="1">Transcriptional regulator</fullName>
    </submittedName>
</protein>
<gene>
    <name evidence="1" type="ORF">RCA_04475</name>
</gene>
<sequence>MKDSVIDEMHKIFTKNQIDKNIAIVDDCISKRRQKYLIEEERKYIPAIIYYRRFID</sequence>
<dbReference type="EMBL" id="CP003304">
    <property type="protein sequence ID" value="AFB21447.1"/>
    <property type="molecule type" value="Genomic_DNA"/>
</dbReference>
<organism evidence="1 2">
    <name type="scientific">Rickettsia canadensis str. CA410</name>
    <dbReference type="NCBI Taxonomy" id="1105107"/>
    <lineage>
        <taxon>Bacteria</taxon>
        <taxon>Pseudomonadati</taxon>
        <taxon>Pseudomonadota</taxon>
        <taxon>Alphaproteobacteria</taxon>
        <taxon>Rickettsiales</taxon>
        <taxon>Rickettsiaceae</taxon>
        <taxon>Rickettsieae</taxon>
        <taxon>Rickettsia</taxon>
        <taxon>belli group</taxon>
    </lineage>
</organism>
<reference evidence="2" key="1">
    <citation type="submission" date="2012-02" db="EMBL/GenBank/DDBJ databases">
        <title>Complete genome sequence of Rickettsia parkeri strain Portsmouth.</title>
        <authorList>
            <person name="Johnson S.L."/>
            <person name="Munk A.C."/>
            <person name="Han S."/>
            <person name="Bruce D.C."/>
            <person name="Dasch G.A."/>
        </authorList>
    </citation>
    <scope>NUCLEOTIDE SEQUENCE [LARGE SCALE GENOMIC DNA]</scope>
    <source>
        <strain evidence="2">CA410</strain>
    </source>
</reference>